<feature type="region of interest" description="Disordered" evidence="1">
    <location>
        <begin position="1"/>
        <end position="30"/>
    </location>
</feature>
<dbReference type="PANTHER" id="PTHR28160">
    <property type="entry name" value="54S RIBOSOMAL PROTEIN L15, MITOCHONDRIAL"/>
    <property type="match status" value="1"/>
</dbReference>
<comment type="caution">
    <text evidence="3">The sequence shown here is derived from an EMBL/GenBank/DDBJ whole genome shotgun (WGS) entry which is preliminary data.</text>
</comment>
<dbReference type="InterPro" id="IPR000999">
    <property type="entry name" value="RNase_III_dom"/>
</dbReference>
<dbReference type="GO" id="GO:0003735">
    <property type="term" value="F:structural constituent of ribosome"/>
    <property type="evidence" value="ECO:0007669"/>
    <property type="project" value="InterPro"/>
</dbReference>
<feature type="region of interest" description="Disordered" evidence="1">
    <location>
        <begin position="49"/>
        <end position="81"/>
    </location>
</feature>
<dbReference type="InterPro" id="IPR040030">
    <property type="entry name" value="Ribosomal_mL57"/>
</dbReference>
<dbReference type="GO" id="GO:0004525">
    <property type="term" value="F:ribonuclease III activity"/>
    <property type="evidence" value="ECO:0007669"/>
    <property type="project" value="InterPro"/>
</dbReference>
<dbReference type="GO" id="GO:0005762">
    <property type="term" value="C:mitochondrial large ribosomal subunit"/>
    <property type="evidence" value="ECO:0007669"/>
    <property type="project" value="InterPro"/>
</dbReference>
<evidence type="ECO:0000313" key="3">
    <source>
        <dbReference type="EMBL" id="RSH93468.1"/>
    </source>
</evidence>
<reference evidence="3 4" key="1">
    <citation type="submission" date="2018-11" db="EMBL/GenBank/DDBJ databases">
        <title>Genome sequence of Saitozyma podzolica DSM 27192.</title>
        <authorList>
            <person name="Aliyu H."/>
            <person name="Gorte O."/>
            <person name="Ochsenreither K."/>
        </authorList>
    </citation>
    <scope>NUCLEOTIDE SEQUENCE [LARGE SCALE GENOMIC DNA]</scope>
    <source>
        <strain evidence="3 4">DSM 27192</strain>
    </source>
</reference>
<proteinExistence type="predicted"/>
<feature type="compositionally biased region" description="Low complexity" evidence="1">
    <location>
        <begin position="67"/>
        <end position="79"/>
    </location>
</feature>
<dbReference type="Gene3D" id="1.10.1520.10">
    <property type="entry name" value="Ribonuclease III domain"/>
    <property type="match status" value="1"/>
</dbReference>
<gene>
    <name evidence="3" type="ORF">EHS25_007824</name>
</gene>
<keyword evidence="4" id="KW-1185">Reference proteome</keyword>
<dbReference type="STRING" id="1890683.A0A427YQT2"/>
<feature type="domain" description="RNase III" evidence="2">
    <location>
        <begin position="104"/>
        <end position="263"/>
    </location>
</feature>
<accession>A0A427YQT2</accession>
<sequence length="295" mass="31971">MSLASSSSSAASVVRSAVRSSGATTTKRVVSIRRSHVFSRNFAAAAALPSEPDLEHLHDSPPPPVSSPSRPARSAGPSRIDPSSAQAYLSDLLRLPASSAFPPDLALQLLTHKSYRYAHAIRQSSPRSSSSAGGSPELELEASCAPHNARFSFLGRRALASYLALFVHSTMSSSRELQALDFLRGHALEDKLAAMRHLNNLGREVGERWGVGEVMRWDRNQTSLSTGDLRLKGLTVESILGGVFSLHGSPAAQRTFHLHILPALSNQLRDPRLKERAEEMRQAIDREFDGGIVKP</sequence>
<protein>
    <recommendedName>
        <fullName evidence="2">RNase III domain-containing protein</fullName>
    </recommendedName>
</protein>
<evidence type="ECO:0000256" key="1">
    <source>
        <dbReference type="SAM" id="MobiDB-lite"/>
    </source>
</evidence>
<dbReference type="GO" id="GO:0032543">
    <property type="term" value="P:mitochondrial translation"/>
    <property type="evidence" value="ECO:0007669"/>
    <property type="project" value="InterPro"/>
</dbReference>
<dbReference type="GO" id="GO:0006396">
    <property type="term" value="P:RNA processing"/>
    <property type="evidence" value="ECO:0007669"/>
    <property type="project" value="InterPro"/>
</dbReference>
<name>A0A427YQT2_9TREE</name>
<dbReference type="PANTHER" id="PTHR28160:SF1">
    <property type="entry name" value="LARGE RIBOSOMAL SUBUNIT PROTEIN ML57"/>
    <property type="match status" value="1"/>
</dbReference>
<dbReference type="InterPro" id="IPR036389">
    <property type="entry name" value="RNase_III_sf"/>
</dbReference>
<dbReference type="Proteomes" id="UP000279259">
    <property type="component" value="Unassembled WGS sequence"/>
</dbReference>
<dbReference type="SUPFAM" id="SSF69065">
    <property type="entry name" value="RNase III domain-like"/>
    <property type="match status" value="1"/>
</dbReference>
<evidence type="ECO:0000259" key="2">
    <source>
        <dbReference type="Pfam" id="PF14622"/>
    </source>
</evidence>
<dbReference type="AlphaFoldDB" id="A0A427YQT2"/>
<organism evidence="3 4">
    <name type="scientific">Saitozyma podzolica</name>
    <dbReference type="NCBI Taxonomy" id="1890683"/>
    <lineage>
        <taxon>Eukaryota</taxon>
        <taxon>Fungi</taxon>
        <taxon>Dikarya</taxon>
        <taxon>Basidiomycota</taxon>
        <taxon>Agaricomycotina</taxon>
        <taxon>Tremellomycetes</taxon>
        <taxon>Tremellales</taxon>
        <taxon>Trimorphomycetaceae</taxon>
        <taxon>Saitozyma</taxon>
    </lineage>
</organism>
<feature type="compositionally biased region" description="Low complexity" evidence="1">
    <location>
        <begin position="1"/>
        <end position="21"/>
    </location>
</feature>
<evidence type="ECO:0000313" key="4">
    <source>
        <dbReference type="Proteomes" id="UP000279259"/>
    </source>
</evidence>
<dbReference type="Pfam" id="PF14622">
    <property type="entry name" value="Ribonucleas_3_3"/>
    <property type="match status" value="1"/>
</dbReference>
<dbReference type="OrthoDB" id="2281895at2759"/>
<dbReference type="EMBL" id="RSCD01000004">
    <property type="protein sequence ID" value="RSH93468.1"/>
    <property type="molecule type" value="Genomic_DNA"/>
</dbReference>